<dbReference type="Gene3D" id="3.40.50.300">
    <property type="entry name" value="P-loop containing nucleotide triphosphate hydrolases"/>
    <property type="match status" value="1"/>
</dbReference>
<proteinExistence type="predicted"/>
<accession>A0A1H1NT53</accession>
<sequence length="869" mass="94220">MSDDAPGRIRTPDQRLRIFVSSTLRELEPERRAVRGAIERLHLAPVMFELGARPHPPRDLYRAYLEQSDVFIGIYGERYGWIAPGEEISGLEDEYRLAPPAMPRLIYLREGASREPRLDALVARIEQDDAASYKGYDSPESLAELVEADLATLLAERFDAARQAPTATAPGIDLRAARAPAPYTRLIGREREVDRVLALLDDPANRLVTLVGPGGIGKSRLAIEVVRRAQERFPDGTAFVLLENVLEPELLLPTIGYALGIRDTGEMPIEQRLAIALEGRRMLIVLDNFEQLVAAAPTIVALFSAAPEVTFLVTSRTLLRVRGERVVDVPPLAAQDADAPDSIARARSSPAVELLAERAHAVKPDFAVTDANAEAVVGICRVLEGLPLALELAAARMRVLTPAAMLRRLDRQLPLLVDASRDLPPRQRTLRSTIEWSTGLLAEPERLALRDLSVFSPGFTLASVEALAALRGWQADVWTALETLVDSSLLEQDDVDGEAVFSMLQTVREHGVEQLQEAGEERAARDAHAAVYVDLARREGRGLGWADQLRAVARLNLERGNLRGAVRHLVSTGDAETVADVAWRLFLYWWVGGYLTEVPLWMEQVSDGAGDRSPRARAIATFYRCWRDMWIAPSHDIPAQLLEAAEQFAAGGDELGVAMTTATAGLAELSTPDPDLATATARVEEGARRFRAVGSGWGESLALVALGRASTLGGDLATAEERFRRAVEAAEGSGDRFAATVATHHLARVRLFGGDVDGAERLYVDALEGSVALRHDEGVAYGIEGLCAVAAERGEVERAGVLAGAAATIRKRTAAFDAEVFVFHTRYLAALAERADAGALREAEERGREYGVFEAAAYALAGVGASGVS</sequence>
<dbReference type="PANTHER" id="PTHR47691:SF3">
    <property type="entry name" value="HTH-TYPE TRANSCRIPTIONAL REGULATOR RV0890C-RELATED"/>
    <property type="match status" value="1"/>
</dbReference>
<dbReference type="PRINTS" id="PR00364">
    <property type="entry name" value="DISEASERSIST"/>
</dbReference>
<dbReference type="GO" id="GO:0043531">
    <property type="term" value="F:ADP binding"/>
    <property type="evidence" value="ECO:0007669"/>
    <property type="project" value="InterPro"/>
</dbReference>
<dbReference type="OrthoDB" id="9812579at2"/>
<feature type="domain" description="NB-ARC" evidence="1">
    <location>
        <begin position="190"/>
        <end position="316"/>
    </location>
</feature>
<dbReference type="SUPFAM" id="SSF52540">
    <property type="entry name" value="P-loop containing nucleoside triphosphate hydrolases"/>
    <property type="match status" value="1"/>
</dbReference>
<protein>
    <submittedName>
        <fullName evidence="3">Predicted ATPase</fullName>
    </submittedName>
</protein>
<keyword evidence="4" id="KW-1185">Reference proteome</keyword>
<dbReference type="RefSeq" id="WP_092666307.1">
    <property type="nucleotide sequence ID" value="NZ_LT629734.1"/>
</dbReference>
<dbReference type="InterPro" id="IPR011990">
    <property type="entry name" value="TPR-like_helical_dom_sf"/>
</dbReference>
<dbReference type="Pfam" id="PF13271">
    <property type="entry name" value="DUF4062"/>
    <property type="match status" value="1"/>
</dbReference>
<dbReference type="AlphaFoldDB" id="A0A1H1NT53"/>
<evidence type="ECO:0000259" key="1">
    <source>
        <dbReference type="Pfam" id="PF00931"/>
    </source>
</evidence>
<dbReference type="PANTHER" id="PTHR47691">
    <property type="entry name" value="REGULATOR-RELATED"/>
    <property type="match status" value="1"/>
</dbReference>
<dbReference type="InterPro" id="IPR002182">
    <property type="entry name" value="NB-ARC"/>
</dbReference>
<organism evidence="3 4">
    <name type="scientific">Agrococcus carbonis</name>
    <dbReference type="NCBI Taxonomy" id="684552"/>
    <lineage>
        <taxon>Bacteria</taxon>
        <taxon>Bacillati</taxon>
        <taxon>Actinomycetota</taxon>
        <taxon>Actinomycetes</taxon>
        <taxon>Micrococcales</taxon>
        <taxon>Microbacteriaceae</taxon>
        <taxon>Agrococcus</taxon>
    </lineage>
</organism>
<name>A0A1H1NT53_9MICO</name>
<dbReference type="Pfam" id="PF00931">
    <property type="entry name" value="NB-ARC"/>
    <property type="match status" value="1"/>
</dbReference>
<dbReference type="SUPFAM" id="SSF48452">
    <property type="entry name" value="TPR-like"/>
    <property type="match status" value="1"/>
</dbReference>
<dbReference type="STRING" id="684552.SAMN04489719_1356"/>
<evidence type="ECO:0000313" key="4">
    <source>
        <dbReference type="Proteomes" id="UP000199649"/>
    </source>
</evidence>
<gene>
    <name evidence="3" type="ORF">SAMN04489719_1356</name>
</gene>
<dbReference type="Proteomes" id="UP000199649">
    <property type="component" value="Chromosome I"/>
</dbReference>
<dbReference type="EMBL" id="LT629734">
    <property type="protein sequence ID" value="SDS02148.1"/>
    <property type="molecule type" value="Genomic_DNA"/>
</dbReference>
<evidence type="ECO:0000313" key="3">
    <source>
        <dbReference type="EMBL" id="SDS02148.1"/>
    </source>
</evidence>
<feature type="domain" description="DUF4062" evidence="2">
    <location>
        <begin position="17"/>
        <end position="98"/>
    </location>
</feature>
<dbReference type="InterPro" id="IPR027417">
    <property type="entry name" value="P-loop_NTPase"/>
</dbReference>
<dbReference type="InterPro" id="IPR025139">
    <property type="entry name" value="DUF4062"/>
</dbReference>
<dbReference type="Gene3D" id="1.25.40.10">
    <property type="entry name" value="Tetratricopeptide repeat domain"/>
    <property type="match status" value="1"/>
</dbReference>
<reference evidence="4" key="1">
    <citation type="submission" date="2016-10" db="EMBL/GenBank/DDBJ databases">
        <authorList>
            <person name="Varghese N."/>
            <person name="Submissions S."/>
        </authorList>
    </citation>
    <scope>NUCLEOTIDE SEQUENCE [LARGE SCALE GENOMIC DNA]</scope>
    <source>
        <strain evidence="4">DSM 22965</strain>
    </source>
</reference>
<evidence type="ECO:0000259" key="2">
    <source>
        <dbReference type="Pfam" id="PF13271"/>
    </source>
</evidence>